<proteinExistence type="predicted"/>
<dbReference type="EMBL" id="IACM01092912">
    <property type="protein sequence ID" value="LAB33285.1"/>
    <property type="molecule type" value="Transcribed_RNA"/>
</dbReference>
<name>A0A2D4MJQ5_9SAUR</name>
<reference evidence="2" key="2">
    <citation type="submission" date="2017-11" db="EMBL/GenBank/DDBJ databases">
        <title>Coralsnake Venomics: Analyses of Venom Gland Transcriptomes and Proteomes of Six Brazilian Taxa.</title>
        <authorList>
            <person name="Aird S.D."/>
            <person name="Jorge da Silva N."/>
            <person name="Qiu L."/>
            <person name="Villar-Briones A."/>
            <person name="Aparecida-Saddi V."/>
            <person name="Campos-Telles M.P."/>
            <person name="Grau M."/>
            <person name="Mikheyev A.S."/>
        </authorList>
    </citation>
    <scope>NUCLEOTIDE SEQUENCE</scope>
    <source>
        <tissue evidence="2">Venom_gland</tissue>
    </source>
</reference>
<keyword evidence="1" id="KW-0812">Transmembrane</keyword>
<sequence length="126" mass="13718">MIRSCDDMENSLQVMFHESCFLHMWAALKPSSVVASCPLKTCNNAIFPLPSPPSSVYTGYFKLLSVATTLMQQLVLECSLMSVPPGCGPLLPVNTSGLICCIITIWLLLISLKSKRIKAGVLELCP</sequence>
<dbReference type="EMBL" id="IACM01092913">
    <property type="protein sequence ID" value="LAB33288.1"/>
    <property type="molecule type" value="Transcribed_RNA"/>
</dbReference>
<feature type="transmembrane region" description="Helical" evidence="1">
    <location>
        <begin position="90"/>
        <end position="109"/>
    </location>
</feature>
<protein>
    <submittedName>
        <fullName evidence="2">Uncharacterized protein</fullName>
    </submittedName>
</protein>
<organism evidence="2">
    <name type="scientific">Micrurus spixii</name>
    <name type="common">Amazon coral snake</name>
    <dbReference type="NCBI Taxonomy" id="129469"/>
    <lineage>
        <taxon>Eukaryota</taxon>
        <taxon>Metazoa</taxon>
        <taxon>Chordata</taxon>
        <taxon>Craniata</taxon>
        <taxon>Vertebrata</taxon>
        <taxon>Euteleostomi</taxon>
        <taxon>Lepidosauria</taxon>
        <taxon>Squamata</taxon>
        <taxon>Bifurcata</taxon>
        <taxon>Unidentata</taxon>
        <taxon>Episquamata</taxon>
        <taxon>Toxicofera</taxon>
        <taxon>Serpentes</taxon>
        <taxon>Colubroidea</taxon>
        <taxon>Elapidae</taxon>
        <taxon>Elapinae</taxon>
        <taxon>Micrurus</taxon>
    </lineage>
</organism>
<dbReference type="EMBL" id="IACM01092914">
    <property type="protein sequence ID" value="LAB33291.1"/>
    <property type="molecule type" value="Transcribed_RNA"/>
</dbReference>
<keyword evidence="1" id="KW-0472">Membrane</keyword>
<evidence type="ECO:0000256" key="1">
    <source>
        <dbReference type="SAM" id="Phobius"/>
    </source>
</evidence>
<reference evidence="2" key="1">
    <citation type="submission" date="2017-07" db="EMBL/GenBank/DDBJ databases">
        <authorList>
            <person name="Mikheyev A."/>
            <person name="Grau M."/>
        </authorList>
    </citation>
    <scope>NUCLEOTIDE SEQUENCE</scope>
    <source>
        <tissue evidence="2">Venom_gland</tissue>
    </source>
</reference>
<keyword evidence="1" id="KW-1133">Transmembrane helix</keyword>
<accession>A0A2D4MJQ5</accession>
<dbReference type="AlphaFoldDB" id="A0A2D4MJQ5"/>
<evidence type="ECO:0000313" key="2">
    <source>
        <dbReference type="EMBL" id="LAB33288.1"/>
    </source>
</evidence>